<sequence>MRKIVVVLVGCLVLSGCGAAEWHEKVRFKVDKIYEVAPKYDRKYAKLRLELVGEAPDDALEPDTVSPQVVDRFQITSVIKTDLSWCEKA</sequence>
<proteinExistence type="predicted"/>
<gene>
    <name evidence="2" type="ORF">ACFOWZ_12895</name>
</gene>
<protein>
    <submittedName>
        <fullName evidence="2">Uncharacterized protein</fullName>
    </submittedName>
</protein>
<feature type="chain" id="PRO_5046163076" evidence="1">
    <location>
        <begin position="20"/>
        <end position="89"/>
    </location>
</feature>
<dbReference type="RefSeq" id="WP_382372105.1">
    <property type="nucleotide sequence ID" value="NZ_JBHRZI010000011.1"/>
</dbReference>
<name>A0ABV8BSQ2_9PSEU</name>
<dbReference type="Proteomes" id="UP001595690">
    <property type="component" value="Unassembled WGS sequence"/>
</dbReference>
<accession>A0ABV8BSQ2</accession>
<organism evidence="2 3">
    <name type="scientific">Lentzea rhizosphaerae</name>
    <dbReference type="NCBI Taxonomy" id="2041025"/>
    <lineage>
        <taxon>Bacteria</taxon>
        <taxon>Bacillati</taxon>
        <taxon>Actinomycetota</taxon>
        <taxon>Actinomycetes</taxon>
        <taxon>Pseudonocardiales</taxon>
        <taxon>Pseudonocardiaceae</taxon>
        <taxon>Lentzea</taxon>
    </lineage>
</organism>
<evidence type="ECO:0000256" key="1">
    <source>
        <dbReference type="SAM" id="SignalP"/>
    </source>
</evidence>
<keyword evidence="1" id="KW-0732">Signal</keyword>
<feature type="signal peptide" evidence="1">
    <location>
        <begin position="1"/>
        <end position="19"/>
    </location>
</feature>
<evidence type="ECO:0000313" key="3">
    <source>
        <dbReference type="Proteomes" id="UP001595690"/>
    </source>
</evidence>
<dbReference type="EMBL" id="JBHRZI010000011">
    <property type="protein sequence ID" value="MFC3892372.1"/>
    <property type="molecule type" value="Genomic_DNA"/>
</dbReference>
<comment type="caution">
    <text evidence="2">The sequence shown here is derived from an EMBL/GenBank/DDBJ whole genome shotgun (WGS) entry which is preliminary data.</text>
</comment>
<evidence type="ECO:0000313" key="2">
    <source>
        <dbReference type="EMBL" id="MFC3892372.1"/>
    </source>
</evidence>
<keyword evidence="3" id="KW-1185">Reference proteome</keyword>
<reference evidence="3" key="1">
    <citation type="journal article" date="2019" name="Int. J. Syst. Evol. Microbiol.">
        <title>The Global Catalogue of Microorganisms (GCM) 10K type strain sequencing project: providing services to taxonomists for standard genome sequencing and annotation.</title>
        <authorList>
            <consortium name="The Broad Institute Genomics Platform"/>
            <consortium name="The Broad Institute Genome Sequencing Center for Infectious Disease"/>
            <person name="Wu L."/>
            <person name="Ma J."/>
        </authorList>
    </citation>
    <scope>NUCLEOTIDE SEQUENCE [LARGE SCALE GENOMIC DNA]</scope>
    <source>
        <strain evidence="3">CGMCC 4.7405</strain>
    </source>
</reference>
<dbReference type="PROSITE" id="PS51257">
    <property type="entry name" value="PROKAR_LIPOPROTEIN"/>
    <property type="match status" value="1"/>
</dbReference>